<evidence type="ECO:0000259" key="3">
    <source>
        <dbReference type="Pfam" id="PF17782"/>
    </source>
</evidence>
<proteinExistence type="inferred from homology"/>
<dbReference type="PANTHER" id="PTHR43022:SF1">
    <property type="entry name" value="PROTEIN SMF"/>
    <property type="match status" value="1"/>
</dbReference>
<evidence type="ECO:0000313" key="5">
    <source>
        <dbReference type="Proteomes" id="UP000294593"/>
    </source>
</evidence>
<dbReference type="OrthoDB" id="9785707at2"/>
<dbReference type="GO" id="GO:0009294">
    <property type="term" value="P:DNA-mediated transformation"/>
    <property type="evidence" value="ECO:0007669"/>
    <property type="project" value="InterPro"/>
</dbReference>
<organism evidence="4 5">
    <name type="scientific">Aquabacterium commune</name>
    <dbReference type="NCBI Taxonomy" id="70586"/>
    <lineage>
        <taxon>Bacteria</taxon>
        <taxon>Pseudomonadati</taxon>
        <taxon>Pseudomonadota</taxon>
        <taxon>Betaproteobacteria</taxon>
        <taxon>Burkholderiales</taxon>
        <taxon>Aquabacterium</taxon>
    </lineage>
</organism>
<dbReference type="AlphaFoldDB" id="A0A4R6R7Z2"/>
<evidence type="ECO:0000313" key="4">
    <source>
        <dbReference type="EMBL" id="TDP81697.1"/>
    </source>
</evidence>
<dbReference type="InterPro" id="IPR041614">
    <property type="entry name" value="DprA_WH"/>
</dbReference>
<dbReference type="Gene3D" id="1.10.10.10">
    <property type="entry name" value="Winged helix-like DNA-binding domain superfamily/Winged helix DNA-binding domain"/>
    <property type="match status" value="1"/>
</dbReference>
<dbReference type="EMBL" id="SNXW01000007">
    <property type="protein sequence ID" value="TDP81697.1"/>
    <property type="molecule type" value="Genomic_DNA"/>
</dbReference>
<dbReference type="PANTHER" id="PTHR43022">
    <property type="entry name" value="PROTEIN SMF"/>
    <property type="match status" value="1"/>
</dbReference>
<reference evidence="4 5" key="1">
    <citation type="submission" date="2019-03" db="EMBL/GenBank/DDBJ databases">
        <title>Genomic Encyclopedia of Type Strains, Phase IV (KMG-IV): sequencing the most valuable type-strain genomes for metagenomic binning, comparative biology and taxonomic classification.</title>
        <authorList>
            <person name="Goeker M."/>
        </authorList>
    </citation>
    <scope>NUCLEOTIDE SEQUENCE [LARGE SCALE GENOMIC DNA]</scope>
    <source>
        <strain evidence="4 5">DSM 11901</strain>
    </source>
</reference>
<evidence type="ECO:0000256" key="1">
    <source>
        <dbReference type="ARBA" id="ARBA00006525"/>
    </source>
</evidence>
<evidence type="ECO:0000259" key="2">
    <source>
        <dbReference type="Pfam" id="PF02481"/>
    </source>
</evidence>
<dbReference type="Proteomes" id="UP000294593">
    <property type="component" value="Unassembled WGS sequence"/>
</dbReference>
<dbReference type="SUPFAM" id="SSF47781">
    <property type="entry name" value="RuvA domain 2-like"/>
    <property type="match status" value="1"/>
</dbReference>
<comment type="similarity">
    <text evidence="1">Belongs to the DprA/Smf family.</text>
</comment>
<gene>
    <name evidence="4" type="ORF">EV672_107128</name>
</gene>
<keyword evidence="5" id="KW-1185">Reference proteome</keyword>
<dbReference type="SUPFAM" id="SSF102405">
    <property type="entry name" value="MCP/YpsA-like"/>
    <property type="match status" value="1"/>
</dbReference>
<dbReference type="InterPro" id="IPR057666">
    <property type="entry name" value="DrpA_SLOG"/>
</dbReference>
<name>A0A4R6R7Z2_9BURK</name>
<comment type="caution">
    <text evidence="4">The sequence shown here is derived from an EMBL/GenBank/DDBJ whole genome shotgun (WGS) entry which is preliminary data.</text>
</comment>
<feature type="domain" description="Smf/DprA SLOG" evidence="2">
    <location>
        <begin position="83"/>
        <end position="298"/>
    </location>
</feature>
<dbReference type="Gene3D" id="3.40.50.450">
    <property type="match status" value="1"/>
</dbReference>
<dbReference type="NCBIfam" id="TIGR00732">
    <property type="entry name" value="dprA"/>
    <property type="match status" value="1"/>
</dbReference>
<dbReference type="InterPro" id="IPR003488">
    <property type="entry name" value="DprA"/>
</dbReference>
<feature type="domain" description="DprA winged helix" evidence="3">
    <location>
        <begin position="323"/>
        <end position="378"/>
    </location>
</feature>
<dbReference type="Pfam" id="PF17782">
    <property type="entry name" value="WHD_DprA"/>
    <property type="match status" value="1"/>
</dbReference>
<dbReference type="Pfam" id="PF02481">
    <property type="entry name" value="DNA_processg_A"/>
    <property type="match status" value="1"/>
</dbReference>
<dbReference type="Pfam" id="PF21102">
    <property type="entry name" value="DprA_N"/>
    <property type="match status" value="1"/>
</dbReference>
<accession>A0A4R6R7Z2</accession>
<protein>
    <submittedName>
        <fullName evidence="4">DNA protecting protein DprA</fullName>
    </submittedName>
</protein>
<dbReference type="RefSeq" id="WP_133609859.1">
    <property type="nucleotide sequence ID" value="NZ_SNXW01000007.1"/>
</dbReference>
<sequence>MDRLELSAWLRLLMTPGVGPLSARKLLAAFGSPQAVFDASPSARRAVLSRDIASLSTPPEGLAEQLDLSWDWWQGEALAERTILTLADPRYPAALLEAADPPLLLFAEGDLRLLQTPAVAIVGSRHATTQGEENARAFAEVLSQAGVTVVSGLARGIDAAAHEGGLAAVAEGGRDGGSTIAVLGTGLLQIYPKGHTALARRIGQHGLLLSEFLLDTPALRANFPKRNRIVAALSRGTLVVEAAVQSGSLITARLAAEMGREVLAIPGSIHAPQARGCHALIKQGAKLVETAQDVMEELRLDVAVVRHPAEAGDAADAADAVFADADAPGHADPVLTALGFDPVSQEALSARTGMGPAELGVRLLELELLGEVARLPGQLFQRVGRA</sequence>
<dbReference type="InterPro" id="IPR036388">
    <property type="entry name" value="WH-like_DNA-bd_sf"/>
</dbReference>
<dbReference type="InterPro" id="IPR010994">
    <property type="entry name" value="RuvA_2-like"/>
</dbReference>